<feature type="signal peptide" evidence="1">
    <location>
        <begin position="1"/>
        <end position="22"/>
    </location>
</feature>
<keyword evidence="3" id="KW-1185">Reference proteome</keyword>
<dbReference type="RefSeq" id="WP_209138831.1">
    <property type="nucleotide sequence ID" value="NZ_JAGHKO010000001.1"/>
</dbReference>
<dbReference type="Proteomes" id="UP000677244">
    <property type="component" value="Unassembled WGS sequence"/>
</dbReference>
<evidence type="ECO:0000313" key="3">
    <source>
        <dbReference type="Proteomes" id="UP000677244"/>
    </source>
</evidence>
<evidence type="ECO:0000313" key="2">
    <source>
        <dbReference type="EMBL" id="MBO9200794.1"/>
    </source>
</evidence>
<dbReference type="EMBL" id="JAGHKO010000001">
    <property type="protein sequence ID" value="MBO9200794.1"/>
    <property type="molecule type" value="Genomic_DNA"/>
</dbReference>
<protein>
    <submittedName>
        <fullName evidence="2">Uncharacterized protein</fullName>
    </submittedName>
</protein>
<dbReference type="PROSITE" id="PS51257">
    <property type="entry name" value="PROKAR_LIPOPROTEIN"/>
    <property type="match status" value="1"/>
</dbReference>
<comment type="caution">
    <text evidence="2">The sequence shown here is derived from an EMBL/GenBank/DDBJ whole genome shotgun (WGS) entry which is preliminary data.</text>
</comment>
<organism evidence="2 3">
    <name type="scientific">Niastella soli</name>
    <dbReference type="NCBI Taxonomy" id="2821487"/>
    <lineage>
        <taxon>Bacteria</taxon>
        <taxon>Pseudomonadati</taxon>
        <taxon>Bacteroidota</taxon>
        <taxon>Chitinophagia</taxon>
        <taxon>Chitinophagales</taxon>
        <taxon>Chitinophagaceae</taxon>
        <taxon>Niastella</taxon>
    </lineage>
</organism>
<reference evidence="2 3" key="1">
    <citation type="submission" date="2021-03" db="EMBL/GenBank/DDBJ databases">
        <title>Assistant Professor.</title>
        <authorList>
            <person name="Huq M.A."/>
        </authorList>
    </citation>
    <scope>NUCLEOTIDE SEQUENCE [LARGE SCALE GENOMIC DNA]</scope>
    <source>
        <strain evidence="2 3">MAH-29</strain>
    </source>
</reference>
<gene>
    <name evidence="2" type="ORF">J7I42_11010</name>
</gene>
<sequence length="159" mass="18148">MKIILAILISLFSACSYSQSDAKIIAFDHAGDMNKAMTTVILSNKDFKAVKNHEILKHKDPTYFYKINNGLLDALIDKLSNDKNTEKGDEEELGVFMTSVEQKGKIVYFNNKTFEDAKKTMTDVIAFLKSRKDTGRFIEMVERIGKEIDIRSKQKDQNL</sequence>
<evidence type="ECO:0000256" key="1">
    <source>
        <dbReference type="SAM" id="SignalP"/>
    </source>
</evidence>
<feature type="chain" id="PRO_5046936788" evidence="1">
    <location>
        <begin position="23"/>
        <end position="159"/>
    </location>
</feature>
<keyword evidence="1" id="KW-0732">Signal</keyword>
<accession>A0ABS3YSC8</accession>
<proteinExistence type="predicted"/>
<name>A0ABS3YSC8_9BACT</name>